<proteinExistence type="predicted"/>
<evidence type="ECO:0000313" key="1">
    <source>
        <dbReference type="EMBL" id="KAJ0034706.1"/>
    </source>
</evidence>
<accession>A0ACC0YES6</accession>
<sequence>MARSSFAPLDLSSEEEPRYDKLHFDSASTGKVAPGNYSEECLPATSDIVRSPGWGTWAIVDASFNTQPSPTNRRPNVGTVLSATTKSKCEVRIRIGDDELVIMREPVVRFDHRTKIKVFIMIVAQIALTLSTIGSITTGASSHFSPMAKFLLDFAKFCNIIAFICFIYGILVCDSRNPGVAARILTGIGVVMTTYGILAVMCMELVYKQGLQLFITVTVFIACIPALATAFRR</sequence>
<gene>
    <name evidence="1" type="ORF">Pint_25961</name>
</gene>
<evidence type="ECO:0000313" key="2">
    <source>
        <dbReference type="Proteomes" id="UP001163603"/>
    </source>
</evidence>
<dbReference type="Proteomes" id="UP001163603">
    <property type="component" value="Chromosome 7"/>
</dbReference>
<organism evidence="1 2">
    <name type="scientific">Pistacia integerrima</name>
    <dbReference type="NCBI Taxonomy" id="434235"/>
    <lineage>
        <taxon>Eukaryota</taxon>
        <taxon>Viridiplantae</taxon>
        <taxon>Streptophyta</taxon>
        <taxon>Embryophyta</taxon>
        <taxon>Tracheophyta</taxon>
        <taxon>Spermatophyta</taxon>
        <taxon>Magnoliopsida</taxon>
        <taxon>eudicotyledons</taxon>
        <taxon>Gunneridae</taxon>
        <taxon>Pentapetalae</taxon>
        <taxon>rosids</taxon>
        <taxon>malvids</taxon>
        <taxon>Sapindales</taxon>
        <taxon>Anacardiaceae</taxon>
        <taxon>Pistacia</taxon>
    </lineage>
</organism>
<protein>
    <submittedName>
        <fullName evidence="1">Uncharacterized protein</fullName>
    </submittedName>
</protein>
<reference evidence="2" key="1">
    <citation type="journal article" date="2023" name="G3 (Bethesda)">
        <title>Genome assembly and association tests identify interacting loci associated with vigor, precocity, and sex in interspecific pistachio rootstocks.</title>
        <authorList>
            <person name="Palmer W."/>
            <person name="Jacygrad E."/>
            <person name="Sagayaradj S."/>
            <person name="Cavanaugh K."/>
            <person name="Han R."/>
            <person name="Bertier L."/>
            <person name="Beede B."/>
            <person name="Kafkas S."/>
            <person name="Golino D."/>
            <person name="Preece J."/>
            <person name="Michelmore R."/>
        </authorList>
    </citation>
    <scope>NUCLEOTIDE SEQUENCE [LARGE SCALE GENOMIC DNA]</scope>
</reference>
<keyword evidence="2" id="KW-1185">Reference proteome</keyword>
<name>A0ACC0YES6_9ROSI</name>
<comment type="caution">
    <text evidence="1">The sequence shown here is derived from an EMBL/GenBank/DDBJ whole genome shotgun (WGS) entry which is preliminary data.</text>
</comment>
<dbReference type="EMBL" id="CM047742">
    <property type="protein sequence ID" value="KAJ0034706.1"/>
    <property type="molecule type" value="Genomic_DNA"/>
</dbReference>